<evidence type="ECO:0000259" key="10">
    <source>
        <dbReference type="Pfam" id="PF00712"/>
    </source>
</evidence>
<dbReference type="NCBIfam" id="TIGR00663">
    <property type="entry name" value="dnan"/>
    <property type="match status" value="1"/>
</dbReference>
<keyword evidence="7 9" id="KW-0239">DNA-directed DNA polymerase</keyword>
<organism evidence="13 14">
    <name type="scientific">Candidatus Nealsonbacteria bacterium RBG_13_42_11</name>
    <dbReference type="NCBI Taxonomy" id="1801663"/>
    <lineage>
        <taxon>Bacteria</taxon>
        <taxon>Candidatus Nealsoniibacteriota</taxon>
    </lineage>
</organism>
<accession>A0A1G2DZZ1</accession>
<evidence type="ECO:0000256" key="3">
    <source>
        <dbReference type="ARBA" id="ARBA00022490"/>
    </source>
</evidence>
<dbReference type="Pfam" id="PF02767">
    <property type="entry name" value="DNA_pol3_beta_2"/>
    <property type="match status" value="1"/>
</dbReference>
<evidence type="ECO:0000313" key="13">
    <source>
        <dbReference type="EMBL" id="OGZ18982.1"/>
    </source>
</evidence>
<dbReference type="PANTHER" id="PTHR30478">
    <property type="entry name" value="DNA POLYMERASE III SUBUNIT BETA"/>
    <property type="match status" value="1"/>
</dbReference>
<dbReference type="CDD" id="cd00140">
    <property type="entry name" value="beta_clamp"/>
    <property type="match status" value="1"/>
</dbReference>
<name>A0A1G2DZZ1_9BACT</name>
<dbReference type="InterPro" id="IPR022637">
    <property type="entry name" value="DNA_polIII_beta_cen"/>
</dbReference>
<feature type="domain" description="DNA polymerase III beta sliding clamp central" evidence="11">
    <location>
        <begin position="128"/>
        <end position="252"/>
    </location>
</feature>
<evidence type="ECO:0000256" key="7">
    <source>
        <dbReference type="ARBA" id="ARBA00022932"/>
    </source>
</evidence>
<dbReference type="Gene3D" id="3.10.150.10">
    <property type="entry name" value="DNA Polymerase III, subunit A, domain 2"/>
    <property type="match status" value="1"/>
</dbReference>
<dbReference type="GO" id="GO:0008408">
    <property type="term" value="F:3'-5' exonuclease activity"/>
    <property type="evidence" value="ECO:0007669"/>
    <property type="project" value="InterPro"/>
</dbReference>
<keyword evidence="5 9" id="KW-0548">Nucleotidyltransferase</keyword>
<dbReference type="PIRSF" id="PIRSF000804">
    <property type="entry name" value="DNA_pol_III_b"/>
    <property type="match status" value="1"/>
</dbReference>
<evidence type="ECO:0000256" key="6">
    <source>
        <dbReference type="ARBA" id="ARBA00022705"/>
    </source>
</evidence>
<dbReference type="STRING" id="1801663.A2175_01490"/>
<evidence type="ECO:0000256" key="4">
    <source>
        <dbReference type="ARBA" id="ARBA00022679"/>
    </source>
</evidence>
<reference evidence="13 14" key="1">
    <citation type="journal article" date="2016" name="Nat. Commun.">
        <title>Thousands of microbial genomes shed light on interconnected biogeochemical processes in an aquifer system.</title>
        <authorList>
            <person name="Anantharaman K."/>
            <person name="Brown C.T."/>
            <person name="Hug L.A."/>
            <person name="Sharon I."/>
            <person name="Castelle C.J."/>
            <person name="Probst A.J."/>
            <person name="Thomas B.C."/>
            <person name="Singh A."/>
            <person name="Wilkins M.J."/>
            <person name="Karaoz U."/>
            <person name="Brodie E.L."/>
            <person name="Williams K.H."/>
            <person name="Hubbard S.S."/>
            <person name="Banfield J.F."/>
        </authorList>
    </citation>
    <scope>NUCLEOTIDE SEQUENCE [LARGE SCALE GENOMIC DNA]</scope>
</reference>
<comment type="caution">
    <text evidence="13">The sequence shown here is derived from an EMBL/GenBank/DDBJ whole genome shotgun (WGS) entry which is preliminary data.</text>
</comment>
<dbReference type="Pfam" id="PF02768">
    <property type="entry name" value="DNA_pol3_beta_3"/>
    <property type="match status" value="1"/>
</dbReference>
<dbReference type="GO" id="GO:0003677">
    <property type="term" value="F:DNA binding"/>
    <property type="evidence" value="ECO:0007669"/>
    <property type="project" value="UniProtKB-UniRule"/>
</dbReference>
<dbReference type="InterPro" id="IPR022635">
    <property type="entry name" value="DNA_polIII_beta_C"/>
</dbReference>
<protein>
    <recommendedName>
        <fullName evidence="9">Beta sliding clamp</fullName>
    </recommendedName>
</protein>
<dbReference type="EMBL" id="MHLY01000003">
    <property type="protein sequence ID" value="OGZ18982.1"/>
    <property type="molecule type" value="Genomic_DNA"/>
</dbReference>
<dbReference type="InterPro" id="IPR046938">
    <property type="entry name" value="DNA_clamp_sf"/>
</dbReference>
<keyword evidence="4 9" id="KW-0808">Transferase</keyword>
<gene>
    <name evidence="13" type="ORF">A2175_01490</name>
</gene>
<feature type="domain" description="DNA polymerase III beta sliding clamp C-terminal" evidence="12">
    <location>
        <begin position="255"/>
        <end position="379"/>
    </location>
</feature>
<feature type="domain" description="DNA polymerase III beta sliding clamp N-terminal" evidence="10">
    <location>
        <begin position="1"/>
        <end position="118"/>
    </location>
</feature>
<dbReference type="SUPFAM" id="SSF55979">
    <property type="entry name" value="DNA clamp"/>
    <property type="match status" value="3"/>
</dbReference>
<evidence type="ECO:0000256" key="1">
    <source>
        <dbReference type="ARBA" id="ARBA00004496"/>
    </source>
</evidence>
<dbReference type="Gene3D" id="3.70.10.10">
    <property type="match status" value="1"/>
</dbReference>
<evidence type="ECO:0000256" key="8">
    <source>
        <dbReference type="ARBA" id="ARBA00023125"/>
    </source>
</evidence>
<keyword evidence="6 9" id="KW-0235">DNA replication</keyword>
<evidence type="ECO:0000313" key="14">
    <source>
        <dbReference type="Proteomes" id="UP000176755"/>
    </source>
</evidence>
<dbReference type="InterPro" id="IPR001001">
    <property type="entry name" value="DNA_polIII_beta"/>
</dbReference>
<keyword evidence="3 9" id="KW-0963">Cytoplasm</keyword>
<comment type="subunit">
    <text evidence="9">Forms a ring-shaped head-to-tail homodimer around DNA.</text>
</comment>
<keyword evidence="8" id="KW-0238">DNA-binding</keyword>
<dbReference type="Pfam" id="PF00712">
    <property type="entry name" value="DNA_pol3_beta"/>
    <property type="match status" value="1"/>
</dbReference>
<evidence type="ECO:0000256" key="2">
    <source>
        <dbReference type="ARBA" id="ARBA00010752"/>
    </source>
</evidence>
<dbReference type="Proteomes" id="UP000176755">
    <property type="component" value="Unassembled WGS sequence"/>
</dbReference>
<evidence type="ECO:0000259" key="12">
    <source>
        <dbReference type="Pfam" id="PF02768"/>
    </source>
</evidence>
<dbReference type="AlphaFoldDB" id="A0A1G2DZZ1"/>
<evidence type="ECO:0000256" key="9">
    <source>
        <dbReference type="PIRNR" id="PIRNR000804"/>
    </source>
</evidence>
<dbReference type="GO" id="GO:0006271">
    <property type="term" value="P:DNA strand elongation involved in DNA replication"/>
    <property type="evidence" value="ECO:0007669"/>
    <property type="project" value="TreeGrafter"/>
</dbReference>
<dbReference type="GO" id="GO:0005737">
    <property type="term" value="C:cytoplasm"/>
    <property type="evidence" value="ECO:0007669"/>
    <property type="project" value="UniProtKB-SubCell"/>
</dbReference>
<comment type="similarity">
    <text evidence="2 9">Belongs to the beta sliding clamp family.</text>
</comment>
<sequence length="382" mass="42984">MKTVILKEKLKEGINTVERISEKSLTLPILNNVLISTEKNFLNLTTTDLEVGINWWSLVKTEREGKIAVPSRVLSSFVNFLPDKPVELEVKDLTLKIKCDDYQTSIKGFNPEDFPIIPKVISKEKVVIKSQVFCQNLSRVVDVASFSSTKPEISGIYFLFQKNLIVMAATDSFRLGETKIFLESPKNNLTKDYSLILPQKAAKEIINILGGGSGDLTICFSPNQILFETGLTETSHPKIQLVSRLIEGDYPNYQEIIPKKSETKIQVSLNEIINQIKLSSLFSSKINEVKLKIDPKKNQLNIFSQNPDVGEYNSFLNAKIDGKPFEISFNYRFLLDGLLNIGLGREKETEVILELNGSDKPGVIKAKGDESYLYLVMPIKTN</sequence>
<dbReference type="GO" id="GO:0003887">
    <property type="term" value="F:DNA-directed DNA polymerase activity"/>
    <property type="evidence" value="ECO:0007669"/>
    <property type="project" value="UniProtKB-UniRule"/>
</dbReference>
<evidence type="ECO:0000256" key="5">
    <source>
        <dbReference type="ARBA" id="ARBA00022695"/>
    </source>
</evidence>
<dbReference type="PANTHER" id="PTHR30478:SF0">
    <property type="entry name" value="BETA SLIDING CLAMP"/>
    <property type="match status" value="1"/>
</dbReference>
<proteinExistence type="inferred from homology"/>
<comment type="function">
    <text evidence="9">Confers DNA tethering and processivity to DNA polymerases and other proteins. Acts as a clamp, forming a ring around DNA (a reaction catalyzed by the clamp-loading complex) which diffuses in an ATP-independent manner freely and bidirectionally along dsDNA. Initially characterized for its ability to contact the catalytic subunit of DNA polymerase III (Pol III), a complex, multichain enzyme responsible for most of the replicative synthesis in bacteria; Pol III exhibits 3'-5' exonuclease proofreading activity. The beta chain is required for initiation of replication as well as for processivity of DNA replication.</text>
</comment>
<comment type="subcellular location">
    <subcellularLocation>
        <location evidence="1 9">Cytoplasm</location>
    </subcellularLocation>
</comment>
<evidence type="ECO:0000259" key="11">
    <source>
        <dbReference type="Pfam" id="PF02767"/>
    </source>
</evidence>
<dbReference type="SMART" id="SM00480">
    <property type="entry name" value="POL3Bc"/>
    <property type="match status" value="1"/>
</dbReference>
<dbReference type="GO" id="GO:0009360">
    <property type="term" value="C:DNA polymerase III complex"/>
    <property type="evidence" value="ECO:0007669"/>
    <property type="project" value="InterPro"/>
</dbReference>
<dbReference type="InterPro" id="IPR022634">
    <property type="entry name" value="DNA_polIII_beta_N"/>
</dbReference>